<gene>
    <name evidence="1" type="primary">bioC</name>
    <name evidence="1" type="ORF">GCD22_02195</name>
</gene>
<evidence type="ECO:0000313" key="1">
    <source>
        <dbReference type="EMBL" id="QFX96429.1"/>
    </source>
</evidence>
<dbReference type="RefSeq" id="WP_031572148.1">
    <property type="nucleotide sequence ID" value="NZ_CP045571.1"/>
</dbReference>
<dbReference type="SUPFAM" id="SSF53335">
    <property type="entry name" value="S-adenosyl-L-methionine-dependent methyltransferases"/>
    <property type="match status" value="1"/>
</dbReference>
<organism evidence="1 2">
    <name type="scientific">Acidithiobacillus thiooxidans ATCC 19377</name>
    <dbReference type="NCBI Taxonomy" id="637390"/>
    <lineage>
        <taxon>Bacteria</taxon>
        <taxon>Pseudomonadati</taxon>
        <taxon>Pseudomonadota</taxon>
        <taxon>Acidithiobacillia</taxon>
        <taxon>Acidithiobacillales</taxon>
        <taxon>Acidithiobacillaceae</taxon>
        <taxon>Acidithiobacillus</taxon>
    </lineage>
</organism>
<dbReference type="InterPro" id="IPR029063">
    <property type="entry name" value="SAM-dependent_MTases_sf"/>
</dbReference>
<accession>A0A5P9XS40</accession>
<dbReference type="Proteomes" id="UP000363590">
    <property type="component" value="Chromosome"/>
</dbReference>
<dbReference type="EMBL" id="CP045571">
    <property type="protein sequence ID" value="QFX96429.1"/>
    <property type="molecule type" value="Genomic_DNA"/>
</dbReference>
<protein>
    <submittedName>
        <fullName evidence="1">SAM-dependent methyltransferase</fullName>
    </submittedName>
</protein>
<dbReference type="Pfam" id="PF13489">
    <property type="entry name" value="Methyltransf_23"/>
    <property type="match status" value="1"/>
</dbReference>
<dbReference type="CDD" id="cd02440">
    <property type="entry name" value="AdoMet_MTases"/>
    <property type="match status" value="1"/>
</dbReference>
<dbReference type="GO" id="GO:0032259">
    <property type="term" value="P:methylation"/>
    <property type="evidence" value="ECO:0007669"/>
    <property type="project" value="UniProtKB-KW"/>
</dbReference>
<dbReference type="PANTHER" id="PTHR43861">
    <property type="entry name" value="TRANS-ACONITATE 2-METHYLTRANSFERASE-RELATED"/>
    <property type="match status" value="1"/>
</dbReference>
<reference evidence="1 2" key="1">
    <citation type="submission" date="2019-10" db="EMBL/GenBank/DDBJ databases">
        <authorList>
            <person name="Wang R."/>
        </authorList>
    </citation>
    <scope>NUCLEOTIDE SEQUENCE [LARGE SCALE GENOMIC DNA]</scope>
    <source>
        <strain evidence="1 2">ATCC 19377</strain>
    </source>
</reference>
<proteinExistence type="predicted"/>
<dbReference type="GeneID" id="60696481"/>
<dbReference type="Gene3D" id="3.40.50.150">
    <property type="entry name" value="Vaccinia Virus protein VP39"/>
    <property type="match status" value="1"/>
</dbReference>
<sequence length="353" mass="39897">MTLDTIESQKWPEDGLERVECCPICGEPDRKLLHAELTDRVFFCAPGKWSLNQCTSCGTGYLDPRPTSDTIALAYKHYFTHNEENDNPKSNFAYIKRNLRNGYLNYRYKADIQPAWIIGRWIAVLWQRKRNQIDESVRHLPNSNNSGLLVDIGCGNGHFLNTAMELGWEAWGVDIDPKAVETAQKTGARILQGGFPKTGLPSEHFDIVTLSHVIEHVHDPIAALQEAFRVLKPGGQIWLATPNMDSFGYAHFRENWFALDSPRHLVLFNPISMKKALIKSGFINVKDKSCAINTSDTFKFSLRISRGQDPYHANGSNLPMTLQILSNLANFIETIDPSQRENLTITAQKPQSN</sequence>
<dbReference type="AlphaFoldDB" id="A0A5P9XS40"/>
<keyword evidence="1" id="KW-0489">Methyltransferase</keyword>
<dbReference type="PANTHER" id="PTHR43861:SF6">
    <property type="entry name" value="METHYLTRANSFERASE TYPE 11"/>
    <property type="match status" value="1"/>
</dbReference>
<dbReference type="GO" id="GO:0008168">
    <property type="term" value="F:methyltransferase activity"/>
    <property type="evidence" value="ECO:0007669"/>
    <property type="project" value="UniProtKB-KW"/>
</dbReference>
<dbReference type="KEGG" id="atx:GCD22_02195"/>
<keyword evidence="1" id="KW-0808">Transferase</keyword>
<evidence type="ECO:0000313" key="2">
    <source>
        <dbReference type="Proteomes" id="UP000363590"/>
    </source>
</evidence>
<name>A0A5P9XS40_ACITH</name>